<proteinExistence type="predicted"/>
<keyword evidence="2" id="KW-0449">Lipoprotein</keyword>
<dbReference type="AlphaFoldDB" id="A0A9D9IH43"/>
<protein>
    <submittedName>
        <fullName evidence="2">LPP20 family lipoprotein</fullName>
    </submittedName>
</protein>
<dbReference type="EMBL" id="JADIMA010000034">
    <property type="protein sequence ID" value="MBO8472649.1"/>
    <property type="molecule type" value="Genomic_DNA"/>
</dbReference>
<evidence type="ECO:0000313" key="2">
    <source>
        <dbReference type="EMBL" id="MBO8472649.1"/>
    </source>
</evidence>
<sequence length="442" mass="49368">MRKLFLTIAAILSFQAFSSAQTPEWVTTHPVSDDAYVGIGQAPITEDDYMEIATRNALSDIASQIATKVESNSFFHQVDVDGHAREMFEDRIHSNATAWIEGQELKDSYSSSSTYYVYYVLDKKTFQRNAEKKRQAAIETGLGYLTKGEAAENAMNLTQAAVLFGEGLKAIEPWLFMDLSRDGVNIPVELYNAYINVFSGMAITANTVQVEGESFKAVSEPIAGCLSKNGNVVPNIKLKAEFTVGSGAITPPVETDYSGTAEFYITNITSKEDVQEIRISMDDSFMEMLPEEYRELLERHSWPSAKITVVLKSAPVSIYLHIENNDLEGCEKQIRSLLANNYFTLTEDPDAAQCFADLTTTLEVGETVSGGNYDLNTCYCSLTLKIYDNRTTDMLLDYSLNRVKVLTPIDKSYESTVAQGIREVMKRVNRELPRMLTKIKLN</sequence>
<accession>A0A9D9IH43</accession>
<reference evidence="2" key="2">
    <citation type="journal article" date="2021" name="PeerJ">
        <title>Extensive microbial diversity within the chicken gut microbiome revealed by metagenomics and culture.</title>
        <authorList>
            <person name="Gilroy R."/>
            <person name="Ravi A."/>
            <person name="Getino M."/>
            <person name="Pursley I."/>
            <person name="Horton D.L."/>
            <person name="Alikhan N.F."/>
            <person name="Baker D."/>
            <person name="Gharbi K."/>
            <person name="Hall N."/>
            <person name="Watson M."/>
            <person name="Adriaenssens E.M."/>
            <person name="Foster-Nyarko E."/>
            <person name="Jarju S."/>
            <person name="Secka A."/>
            <person name="Antonio M."/>
            <person name="Oren A."/>
            <person name="Chaudhuri R.R."/>
            <person name="La Ragione R."/>
            <person name="Hildebrand F."/>
            <person name="Pallen M.J."/>
        </authorList>
    </citation>
    <scope>NUCLEOTIDE SEQUENCE</scope>
    <source>
        <strain evidence="2">B1-8020</strain>
    </source>
</reference>
<dbReference type="Gene3D" id="3.10.28.20">
    <property type="entry name" value="Acetamidase/Formamidase-like domains"/>
    <property type="match status" value="1"/>
</dbReference>
<name>A0A9D9IH43_9BACT</name>
<gene>
    <name evidence="2" type="ORF">IAB81_03355</name>
</gene>
<reference evidence="2" key="1">
    <citation type="submission" date="2020-10" db="EMBL/GenBank/DDBJ databases">
        <authorList>
            <person name="Gilroy R."/>
        </authorList>
    </citation>
    <scope>NUCLEOTIDE SEQUENCE</scope>
    <source>
        <strain evidence="2">B1-8020</strain>
    </source>
</reference>
<comment type="caution">
    <text evidence="2">The sequence shown here is derived from an EMBL/GenBank/DDBJ whole genome shotgun (WGS) entry which is preliminary data.</text>
</comment>
<dbReference type="Proteomes" id="UP000823604">
    <property type="component" value="Unassembled WGS sequence"/>
</dbReference>
<feature type="chain" id="PRO_5039220980" evidence="1">
    <location>
        <begin position="19"/>
        <end position="442"/>
    </location>
</feature>
<keyword evidence="1" id="KW-0732">Signal</keyword>
<evidence type="ECO:0000256" key="1">
    <source>
        <dbReference type="SAM" id="SignalP"/>
    </source>
</evidence>
<feature type="signal peptide" evidence="1">
    <location>
        <begin position="1"/>
        <end position="18"/>
    </location>
</feature>
<evidence type="ECO:0000313" key="3">
    <source>
        <dbReference type="Proteomes" id="UP000823604"/>
    </source>
</evidence>
<organism evidence="2 3">
    <name type="scientific">Candidatus Merdivivens pullicola</name>
    <dbReference type="NCBI Taxonomy" id="2840872"/>
    <lineage>
        <taxon>Bacteria</taxon>
        <taxon>Pseudomonadati</taxon>
        <taxon>Bacteroidota</taxon>
        <taxon>Bacteroidia</taxon>
        <taxon>Bacteroidales</taxon>
        <taxon>Muribaculaceae</taxon>
        <taxon>Muribaculaceae incertae sedis</taxon>
        <taxon>Candidatus Merdivivens</taxon>
    </lineage>
</organism>